<keyword evidence="9" id="KW-0539">Nucleus</keyword>
<evidence type="ECO:0000256" key="4">
    <source>
        <dbReference type="ARBA" id="ARBA00022771"/>
    </source>
</evidence>
<dbReference type="OrthoDB" id="6360012at2759"/>
<feature type="compositionally biased region" description="Low complexity" evidence="12">
    <location>
        <begin position="18"/>
        <end position="32"/>
    </location>
</feature>
<protein>
    <submittedName>
        <fullName evidence="14">Putative Sp5-related transcription factor</fullName>
    </submittedName>
</protein>
<feature type="compositionally biased region" description="Basic and acidic residues" evidence="12">
    <location>
        <begin position="551"/>
        <end position="561"/>
    </location>
</feature>
<dbReference type="PANTHER" id="PTHR23235">
    <property type="entry name" value="KRUEPPEL-LIKE TRANSCRIPTION FACTOR"/>
    <property type="match status" value="1"/>
</dbReference>
<organism evidence="14 15">
    <name type="scientific">Daphnia magna</name>
    <dbReference type="NCBI Taxonomy" id="35525"/>
    <lineage>
        <taxon>Eukaryota</taxon>
        <taxon>Metazoa</taxon>
        <taxon>Ecdysozoa</taxon>
        <taxon>Arthropoda</taxon>
        <taxon>Crustacea</taxon>
        <taxon>Branchiopoda</taxon>
        <taxon>Diplostraca</taxon>
        <taxon>Cladocera</taxon>
        <taxon>Anomopoda</taxon>
        <taxon>Daphniidae</taxon>
        <taxon>Daphnia</taxon>
    </lineage>
</organism>
<evidence type="ECO:0000256" key="6">
    <source>
        <dbReference type="ARBA" id="ARBA00023015"/>
    </source>
</evidence>
<evidence type="ECO:0000256" key="2">
    <source>
        <dbReference type="ARBA" id="ARBA00022723"/>
    </source>
</evidence>
<feature type="compositionally biased region" description="Polar residues" evidence="12">
    <location>
        <begin position="297"/>
        <end position="311"/>
    </location>
</feature>
<accession>A0A164NJE3</accession>
<dbReference type="SMART" id="SM00355">
    <property type="entry name" value="ZnF_C2H2"/>
    <property type="match status" value="3"/>
</dbReference>
<dbReference type="PANTHER" id="PTHR23235:SF170">
    <property type="entry name" value="FI01014P-RELATED"/>
    <property type="match status" value="1"/>
</dbReference>
<dbReference type="STRING" id="35525.A0A164NJE3"/>
<feature type="compositionally biased region" description="Acidic residues" evidence="12">
    <location>
        <begin position="580"/>
        <end position="596"/>
    </location>
</feature>
<dbReference type="EMBL" id="LRGB01002849">
    <property type="protein sequence ID" value="KZS06007.1"/>
    <property type="molecule type" value="Genomic_DNA"/>
</dbReference>
<dbReference type="FunFam" id="3.30.160.60:FF:000014">
    <property type="entry name" value="Transcription factor Sp3"/>
    <property type="match status" value="1"/>
</dbReference>
<reference evidence="14 15" key="1">
    <citation type="submission" date="2016-03" db="EMBL/GenBank/DDBJ databases">
        <title>EvidentialGene: Evidence-directed Construction of Genes on Genomes.</title>
        <authorList>
            <person name="Gilbert D.G."/>
            <person name="Choi J.-H."/>
            <person name="Mockaitis K."/>
            <person name="Colbourne J."/>
            <person name="Pfrender M."/>
        </authorList>
    </citation>
    <scope>NUCLEOTIDE SEQUENCE [LARGE SCALE GENOMIC DNA]</scope>
    <source>
        <strain evidence="14 15">Xinb3</strain>
        <tissue evidence="14">Complete organism</tissue>
    </source>
</reference>
<dbReference type="PROSITE" id="PS50157">
    <property type="entry name" value="ZINC_FINGER_C2H2_2"/>
    <property type="match status" value="3"/>
</dbReference>
<dbReference type="Proteomes" id="UP000076858">
    <property type="component" value="Unassembled WGS sequence"/>
</dbReference>
<dbReference type="AlphaFoldDB" id="A0A164NJE3"/>
<dbReference type="InterPro" id="IPR036236">
    <property type="entry name" value="Znf_C2H2_sf"/>
</dbReference>
<sequence>MEMSGPKSHQTSEWEFTSKGSSSSSSGHPLSGRPNIDHTTTWQYIGLLLYTSSTYRKAEAIQNVGRRVIEQIFFALVPEYIKSVSTSPKDQLLFDLPISLQNICQSLFRAPETFSMTSILPNTIGFSHHQYPTSAPLPMMQHHPCNRFGFGLNPHHQVQSYPMQHHHPAATNYHQNGHHHHHHASVVPNYSINESNMVHHHKPTNPWPSVPVSMPVNVSLPAHQQQFSNNNSDAIMNNNNTTVPAVRDLPLTPPADRETSVVPVVSSSSPSSYYMLHGASLAASSSSSNNNNLMMGNYSQSPVDKSMTPPQDHTVHHQNLHHNLHHPHHHHHPIHHEQQQQAESTLGSWWSPANSAIPTASSSTGQCSATDYAFHHHHHHHQMLAAHQHTTNSLHQSPVTTPSSVLETSRTSCASTPHHQNPSEFQQRVAAALLKTHATLASRRCRRCRCPNCQDPGTGAIITGHNNSQHKKKQHLCHVPGCGKVYGKTSHLKAHLRWHAGERPFSCQWLFCGKSFTRSDELQRHLRTHTGEKRFACPVCNKRFMRSDHLSKHSKTHELKRTSKRNNAAAAVSTSKSNELENEHDDVDIEDVESDDLASPKWDMPN</sequence>
<comment type="caution">
    <text evidence="14">The sequence shown here is derived from an EMBL/GenBank/DDBJ whole genome shotgun (WGS) entry which is preliminary data.</text>
</comment>
<dbReference type="CDD" id="cd22541">
    <property type="entry name" value="SP5_N"/>
    <property type="match status" value="1"/>
</dbReference>
<dbReference type="InterPro" id="IPR013087">
    <property type="entry name" value="Znf_C2H2_type"/>
</dbReference>
<gene>
    <name evidence="14" type="ORF">APZ42_030488</name>
</gene>
<feature type="domain" description="C2H2-type" evidence="13">
    <location>
        <begin position="535"/>
        <end position="562"/>
    </location>
</feature>
<keyword evidence="7" id="KW-0238">DNA-binding</keyword>
<feature type="region of interest" description="Disordered" evidence="12">
    <location>
        <begin position="551"/>
        <end position="606"/>
    </location>
</feature>
<dbReference type="GO" id="GO:0005634">
    <property type="term" value="C:nucleus"/>
    <property type="evidence" value="ECO:0007669"/>
    <property type="project" value="UniProtKB-SubCell"/>
</dbReference>
<evidence type="ECO:0000256" key="9">
    <source>
        <dbReference type="ARBA" id="ARBA00023242"/>
    </source>
</evidence>
<dbReference type="Gene3D" id="3.30.160.60">
    <property type="entry name" value="Classic Zinc Finger"/>
    <property type="match status" value="3"/>
</dbReference>
<evidence type="ECO:0000313" key="14">
    <source>
        <dbReference type="EMBL" id="KZS06007.1"/>
    </source>
</evidence>
<evidence type="ECO:0000256" key="1">
    <source>
        <dbReference type="ARBA" id="ARBA00004123"/>
    </source>
</evidence>
<feature type="compositionally biased region" description="Basic residues" evidence="12">
    <location>
        <begin position="316"/>
        <end position="334"/>
    </location>
</feature>
<keyword evidence="4 11" id="KW-0863">Zinc-finger</keyword>
<evidence type="ECO:0000256" key="8">
    <source>
        <dbReference type="ARBA" id="ARBA00023163"/>
    </source>
</evidence>
<proteinExistence type="inferred from homology"/>
<keyword evidence="15" id="KW-1185">Reference proteome</keyword>
<keyword evidence="3" id="KW-0677">Repeat</keyword>
<dbReference type="FunFam" id="3.30.160.60:FF:000026">
    <property type="entry name" value="Transcription factor Sp3"/>
    <property type="match status" value="1"/>
</dbReference>
<keyword evidence="5" id="KW-0862">Zinc</keyword>
<evidence type="ECO:0000313" key="15">
    <source>
        <dbReference type="Proteomes" id="UP000076858"/>
    </source>
</evidence>
<keyword evidence="2" id="KW-0479">Metal-binding</keyword>
<feature type="domain" description="C2H2-type" evidence="13">
    <location>
        <begin position="475"/>
        <end position="504"/>
    </location>
</feature>
<dbReference type="GO" id="GO:0000978">
    <property type="term" value="F:RNA polymerase II cis-regulatory region sequence-specific DNA binding"/>
    <property type="evidence" value="ECO:0007669"/>
    <property type="project" value="TreeGrafter"/>
</dbReference>
<feature type="region of interest" description="Disordered" evidence="12">
    <location>
        <begin position="292"/>
        <end position="346"/>
    </location>
</feature>
<evidence type="ECO:0000256" key="12">
    <source>
        <dbReference type="SAM" id="MobiDB-lite"/>
    </source>
</evidence>
<feature type="region of interest" description="Disordered" evidence="12">
    <location>
        <begin position="1"/>
        <end position="34"/>
    </location>
</feature>
<evidence type="ECO:0000256" key="7">
    <source>
        <dbReference type="ARBA" id="ARBA00023125"/>
    </source>
</evidence>
<name>A0A164NJE3_9CRUS</name>
<dbReference type="Pfam" id="PF00096">
    <property type="entry name" value="zf-C2H2"/>
    <property type="match status" value="2"/>
</dbReference>
<comment type="subcellular location">
    <subcellularLocation>
        <location evidence="1">Nucleus</location>
    </subcellularLocation>
</comment>
<dbReference type="GO" id="GO:0008270">
    <property type="term" value="F:zinc ion binding"/>
    <property type="evidence" value="ECO:0007669"/>
    <property type="project" value="UniProtKB-KW"/>
</dbReference>
<evidence type="ECO:0000256" key="11">
    <source>
        <dbReference type="PROSITE-ProRule" id="PRU00042"/>
    </source>
</evidence>
<dbReference type="PROSITE" id="PS00028">
    <property type="entry name" value="ZINC_FINGER_C2H2_1"/>
    <property type="match status" value="3"/>
</dbReference>
<evidence type="ECO:0000256" key="3">
    <source>
        <dbReference type="ARBA" id="ARBA00022737"/>
    </source>
</evidence>
<keyword evidence="6" id="KW-0805">Transcription regulation</keyword>
<dbReference type="SUPFAM" id="SSF57667">
    <property type="entry name" value="beta-beta-alpha zinc fingers"/>
    <property type="match status" value="2"/>
</dbReference>
<evidence type="ECO:0000259" key="13">
    <source>
        <dbReference type="PROSITE" id="PS50157"/>
    </source>
</evidence>
<keyword evidence="8" id="KW-0804">Transcription</keyword>
<comment type="similarity">
    <text evidence="10">Belongs to the Sp1 C2H2-type zinc-finger protein family.</text>
</comment>
<evidence type="ECO:0000256" key="5">
    <source>
        <dbReference type="ARBA" id="ARBA00022833"/>
    </source>
</evidence>
<feature type="domain" description="C2H2-type" evidence="13">
    <location>
        <begin position="505"/>
        <end position="534"/>
    </location>
</feature>
<evidence type="ECO:0000256" key="10">
    <source>
        <dbReference type="ARBA" id="ARBA00038409"/>
    </source>
</evidence>
<dbReference type="GO" id="GO:0000981">
    <property type="term" value="F:DNA-binding transcription factor activity, RNA polymerase II-specific"/>
    <property type="evidence" value="ECO:0007669"/>
    <property type="project" value="TreeGrafter"/>
</dbReference>